<keyword evidence="2" id="KW-1185">Reference proteome</keyword>
<evidence type="ECO:0000313" key="1">
    <source>
        <dbReference type="EMBL" id="CAJ51119.1"/>
    </source>
</evidence>
<dbReference type="Proteomes" id="UP000001975">
    <property type="component" value="Plasmid PL47"/>
</dbReference>
<dbReference type="AlphaFoldDB" id="Q18DE8"/>
<accession>Q18DE8</accession>
<proteinExistence type="predicted"/>
<keyword evidence="1" id="KW-0614">Plasmid</keyword>
<reference evidence="1 2" key="1">
    <citation type="journal article" date="2006" name="BMC Genomics">
        <title>The genome of the square archaeon Haloquadratum walsbyi: life at the limits of water activity.</title>
        <authorList>
            <person name="Bolhuis H.H."/>
            <person name="Palm P.P."/>
            <person name="Wende A.W."/>
            <person name="Falb M.M."/>
            <person name="Rampp M.M."/>
            <person name="Rodriguez-Valera F.F."/>
            <person name="Pfeiffer F.F."/>
            <person name="Oesterhelt D.D."/>
        </authorList>
    </citation>
    <scope>NUCLEOTIDE SEQUENCE [LARGE SCALE GENOMIC DNA]</scope>
    <source>
        <strain evidence="2">DSM 16790 / HBSQ001</strain>
        <plasmid evidence="2">Plasmid PL47</plasmid>
    </source>
</reference>
<dbReference type="GeneID" id="4171392"/>
<name>Q18DE8_HALWD</name>
<dbReference type="EMBL" id="AM180089">
    <property type="protein sequence ID" value="CAJ51119.1"/>
    <property type="molecule type" value="Genomic_DNA"/>
</dbReference>
<gene>
    <name evidence="1" type="ordered locus">HQ_4029A</name>
</gene>
<sequence length="79" mass="9340">MVMYDPKDDESLWPTEGYAVIEMDEFKHPSSDDFMIMLAQFDDPTELTLPVNKVGYRYYVHSADMESWTTESWEEIYGD</sequence>
<geneLocation type="plasmid" evidence="1 2">
    <name>PL47</name>
</geneLocation>
<protein>
    <submittedName>
        <fullName evidence="1">Uncharacterized protein</fullName>
    </submittedName>
</protein>
<dbReference type="RefSeq" id="WP_011572931.1">
    <property type="nucleotide sequence ID" value="NC_008213.1"/>
</dbReference>
<organism evidence="1 2">
    <name type="scientific">Haloquadratum walsbyi (strain DSM 16790 / HBSQ001)</name>
    <dbReference type="NCBI Taxonomy" id="362976"/>
    <lineage>
        <taxon>Archaea</taxon>
        <taxon>Methanobacteriati</taxon>
        <taxon>Methanobacteriota</taxon>
        <taxon>Stenosarchaea group</taxon>
        <taxon>Halobacteria</taxon>
        <taxon>Halobacteriales</taxon>
        <taxon>Haloferacaceae</taxon>
        <taxon>Haloquadratum</taxon>
    </lineage>
</organism>
<dbReference type="KEGG" id="hwa:HQ_4029A"/>
<dbReference type="HOGENOM" id="CLU_177457_0_0_2"/>
<evidence type="ECO:0000313" key="2">
    <source>
        <dbReference type="Proteomes" id="UP000001975"/>
    </source>
</evidence>